<evidence type="ECO:0000256" key="2">
    <source>
        <dbReference type="ARBA" id="ARBA00022475"/>
    </source>
</evidence>
<dbReference type="Pfam" id="PF06808">
    <property type="entry name" value="DctM"/>
    <property type="match status" value="1"/>
</dbReference>
<keyword evidence="5 7" id="KW-1133">Transmembrane helix</keyword>
<evidence type="ECO:0000259" key="8">
    <source>
        <dbReference type="Pfam" id="PF06808"/>
    </source>
</evidence>
<feature type="transmembrane region" description="Helical" evidence="7">
    <location>
        <begin position="326"/>
        <end position="354"/>
    </location>
</feature>
<dbReference type="GO" id="GO:0022857">
    <property type="term" value="F:transmembrane transporter activity"/>
    <property type="evidence" value="ECO:0007669"/>
    <property type="project" value="UniProtKB-UniRule"/>
</dbReference>
<feature type="transmembrane region" description="Helical" evidence="7">
    <location>
        <begin position="141"/>
        <end position="164"/>
    </location>
</feature>
<dbReference type="PIRSF" id="PIRSF006066">
    <property type="entry name" value="HI0050"/>
    <property type="match status" value="1"/>
</dbReference>
<feature type="transmembrane region" description="Helical" evidence="7">
    <location>
        <begin position="176"/>
        <end position="197"/>
    </location>
</feature>
<dbReference type="AlphaFoldDB" id="A0A2U2CAP4"/>
<dbReference type="PANTHER" id="PTHR33362:SF5">
    <property type="entry name" value="C4-DICARBOXYLATE TRAP TRANSPORTER LARGE PERMEASE PROTEIN DCTM"/>
    <property type="match status" value="1"/>
</dbReference>
<keyword evidence="6 7" id="KW-0472">Membrane</keyword>
<feature type="domain" description="TRAP C4-dicarboxylate transport system permease DctM subunit" evidence="8">
    <location>
        <begin position="12"/>
        <end position="428"/>
    </location>
</feature>
<gene>
    <name evidence="9" type="ORF">C4N9_08800</name>
</gene>
<sequence>MEWYWALTILLGLATLLMMTGLPVALVFLSVNIAGGLLFLGGPAGLGLMVRNGVQSLQNYSLAPIPMFIIMGELMLHTGMAAAAISAVERLIRRVPGRMPIVSVVSGTMFAALSGSSMANTAMLGSTLLPQMLRQGYAPQLAIGPIVAVGGIAILIPPSALAVLLGSLAKLSISELLIAGIMPALIMAVLFVAYIVARSLIVGDAKEPDAVATGESFLQRAWPFLRDVVPLFAIFLAVVGSLLGGFATPTESAAVGVAATLIAALLYRRLSLHNLGHSMMQAAKISGMLLFIIVGSTTFSQILAFSGAASGLLRLLTAMELTQLQVILIVVAVLLILGCFIDQVSMMMITLPFFIPMAEAVGVDMIWLGLVYLLCLEIALITPPFGLLLFVMKGVAPPEITLGRITTAVVPFLLIQLGVLALIIGWPQVALFLPDMLFAR</sequence>
<dbReference type="GO" id="GO:0005886">
    <property type="term" value="C:plasma membrane"/>
    <property type="evidence" value="ECO:0007669"/>
    <property type="project" value="UniProtKB-SubCell"/>
</dbReference>
<feature type="transmembrane region" description="Helical" evidence="7">
    <location>
        <begin position="62"/>
        <end position="88"/>
    </location>
</feature>
<comment type="similarity">
    <text evidence="7">Belongs to the TRAP transporter large permease family.</text>
</comment>
<dbReference type="NCBIfam" id="TIGR00786">
    <property type="entry name" value="dctM"/>
    <property type="match status" value="1"/>
</dbReference>
<dbReference type="InterPro" id="IPR010656">
    <property type="entry name" value="DctM"/>
</dbReference>
<organism evidence="9 10">
    <name type="scientific">Pararhodobacter marinus</name>
    <dbReference type="NCBI Taxonomy" id="2184063"/>
    <lineage>
        <taxon>Bacteria</taxon>
        <taxon>Pseudomonadati</taxon>
        <taxon>Pseudomonadota</taxon>
        <taxon>Alphaproteobacteria</taxon>
        <taxon>Rhodobacterales</taxon>
        <taxon>Paracoccaceae</taxon>
        <taxon>Pararhodobacter</taxon>
    </lineage>
</organism>
<feature type="transmembrane region" description="Helical" evidence="7">
    <location>
        <begin position="412"/>
        <end position="433"/>
    </location>
</feature>
<evidence type="ECO:0000313" key="9">
    <source>
        <dbReference type="EMBL" id="PWE28911.1"/>
    </source>
</evidence>
<keyword evidence="3 7" id="KW-0997">Cell inner membrane</keyword>
<proteinExistence type="inferred from homology"/>
<comment type="caution">
    <text evidence="9">The sequence shown here is derived from an EMBL/GenBank/DDBJ whole genome shotgun (WGS) entry which is preliminary data.</text>
</comment>
<keyword evidence="10" id="KW-1185">Reference proteome</keyword>
<feature type="transmembrane region" description="Helical" evidence="7">
    <location>
        <begin position="108"/>
        <end position="129"/>
    </location>
</feature>
<feature type="transmembrane region" description="Helical" evidence="7">
    <location>
        <begin position="31"/>
        <end position="50"/>
    </location>
</feature>
<comment type="subcellular location">
    <subcellularLocation>
        <location evidence="1 7">Cell inner membrane</location>
        <topology evidence="1 7">Multi-pass membrane protein</topology>
    </subcellularLocation>
</comment>
<dbReference type="PANTHER" id="PTHR33362">
    <property type="entry name" value="SIALIC ACID TRAP TRANSPORTER PERMEASE PROTEIN SIAT-RELATED"/>
    <property type="match status" value="1"/>
</dbReference>
<feature type="transmembrane region" description="Helical" evidence="7">
    <location>
        <begin position="282"/>
        <end position="306"/>
    </location>
</feature>
<dbReference type="RefSeq" id="WP_109532960.1">
    <property type="nucleotide sequence ID" value="NZ_CAXPUO010000055.1"/>
</dbReference>
<evidence type="ECO:0000313" key="10">
    <source>
        <dbReference type="Proteomes" id="UP000244940"/>
    </source>
</evidence>
<feature type="transmembrane region" description="Helical" evidence="7">
    <location>
        <begin position="366"/>
        <end position="392"/>
    </location>
</feature>
<evidence type="ECO:0000256" key="1">
    <source>
        <dbReference type="ARBA" id="ARBA00004429"/>
    </source>
</evidence>
<comment type="subunit">
    <text evidence="7">The complex comprises the extracytoplasmic solute receptor protein and the two transmembrane proteins.</text>
</comment>
<keyword evidence="2" id="KW-1003">Cell membrane</keyword>
<dbReference type="EMBL" id="QEYD01000005">
    <property type="protein sequence ID" value="PWE28911.1"/>
    <property type="molecule type" value="Genomic_DNA"/>
</dbReference>
<evidence type="ECO:0000256" key="3">
    <source>
        <dbReference type="ARBA" id="ARBA00022519"/>
    </source>
</evidence>
<keyword evidence="4 7" id="KW-0812">Transmembrane</keyword>
<evidence type="ECO:0000256" key="5">
    <source>
        <dbReference type="ARBA" id="ARBA00022989"/>
    </source>
</evidence>
<dbReference type="InterPro" id="IPR004681">
    <property type="entry name" value="TRAP_DctM"/>
</dbReference>
<dbReference type="Proteomes" id="UP000244940">
    <property type="component" value="Unassembled WGS sequence"/>
</dbReference>
<evidence type="ECO:0000256" key="4">
    <source>
        <dbReference type="ARBA" id="ARBA00022692"/>
    </source>
</evidence>
<accession>A0A2U2CAP4</accession>
<dbReference type="GeneID" id="94364988"/>
<dbReference type="OrthoDB" id="9790209at2"/>
<evidence type="ECO:0000256" key="7">
    <source>
        <dbReference type="RuleBase" id="RU369079"/>
    </source>
</evidence>
<reference evidence="9 10" key="1">
    <citation type="submission" date="2018-05" db="EMBL/GenBank/DDBJ databases">
        <title>Pararhodobacter marina sp. nov., isolated from deep-sea water of the Indian Ocean.</title>
        <authorList>
            <person name="Lai Q.Sr."/>
            <person name="Liu X."/>
            <person name="Shao Z."/>
        </authorList>
    </citation>
    <scope>NUCLEOTIDE SEQUENCE [LARGE SCALE GENOMIC DNA]</scope>
    <source>
        <strain evidence="9 10">CIC4N-9</strain>
    </source>
</reference>
<protein>
    <recommendedName>
        <fullName evidence="7">TRAP transporter large permease protein</fullName>
    </recommendedName>
</protein>
<feature type="transmembrane region" description="Helical" evidence="7">
    <location>
        <begin position="253"/>
        <end position="270"/>
    </location>
</feature>
<name>A0A2U2CAP4_9RHOB</name>
<feature type="transmembrane region" description="Helical" evidence="7">
    <location>
        <begin position="228"/>
        <end position="247"/>
    </location>
</feature>
<evidence type="ECO:0000256" key="6">
    <source>
        <dbReference type="ARBA" id="ARBA00023136"/>
    </source>
</evidence>
<keyword evidence="7" id="KW-0813">Transport</keyword>
<comment type="function">
    <text evidence="7">Part of the tripartite ATP-independent periplasmic (TRAP) transport system.</text>
</comment>